<name>A0ABQ1DWE1_9FIRM</name>
<evidence type="ECO:0000256" key="1">
    <source>
        <dbReference type="ARBA" id="ARBA00022670"/>
    </source>
</evidence>
<keyword evidence="1" id="KW-0645">Protease</keyword>
<sequence>MEKTATPQAKPKNKHFWNFQPASGDNPPELILYGDIASETWWGDEVTPRQFTEELDALGAVPEIVVRINSGGGDVFAANAIYTRLKDNAAKITVKIDGWAASAATIIAMAGDSIEIPGNGVFMVHDPALGLLGYFNETELAKMTDELKVIKQSIVNAYTLKTGKDAADVAAIMAAETWYDGKQAVDAGFCDKLMFEDAETTVENAAKVVVNSVSLDLTRFPNMPVSLLNRMTARTPGGFSNKTNHKNTEKERNTMDGIEKITTVDGLKAAFPDLTRQIEDAATTAERKRIQDIEDVALAGYESIVNDAKFNNPIAAGDVAKAIVAAQKKQGGTYIKNRDDDAQKSGAGDVGAGAHEGAGDDGGDNDIDNAIDKLFPVTK</sequence>
<evidence type="ECO:0000313" key="6">
    <source>
        <dbReference type="Proteomes" id="UP000620147"/>
    </source>
</evidence>
<dbReference type="Gene3D" id="3.90.226.10">
    <property type="entry name" value="2-enoyl-CoA Hydratase, Chain A, domain 1"/>
    <property type="match status" value="1"/>
</dbReference>
<feature type="compositionally biased region" description="Acidic residues" evidence="4">
    <location>
        <begin position="359"/>
        <end position="369"/>
    </location>
</feature>
<evidence type="ECO:0000256" key="3">
    <source>
        <dbReference type="ARBA" id="ARBA00022825"/>
    </source>
</evidence>
<dbReference type="InterPro" id="IPR029045">
    <property type="entry name" value="ClpP/crotonase-like_dom_sf"/>
</dbReference>
<evidence type="ECO:0008006" key="7">
    <source>
        <dbReference type="Google" id="ProtNLM"/>
    </source>
</evidence>
<keyword evidence="3" id="KW-0720">Serine protease</keyword>
<proteinExistence type="predicted"/>
<dbReference type="NCBIfam" id="NF045542">
    <property type="entry name" value="Clp_rel_HeadMat"/>
    <property type="match status" value="1"/>
</dbReference>
<reference evidence="5 6" key="1">
    <citation type="submission" date="2020-06" db="EMBL/GenBank/DDBJ databases">
        <title>Characterization of fructooligosaccharide metabolism and fructooligosaccharide-degrading enzymes in human commensal butyrate producers.</title>
        <authorList>
            <person name="Tanno H."/>
            <person name="Fujii T."/>
            <person name="Hirano K."/>
            <person name="Maeno S."/>
            <person name="Tonozuka T."/>
            <person name="Sakamoto M."/>
            <person name="Ohkuma M."/>
            <person name="Tochio T."/>
            <person name="Endo A."/>
        </authorList>
    </citation>
    <scope>NUCLEOTIDE SEQUENCE [LARGE SCALE GENOMIC DNA]</scope>
    <source>
        <strain evidence="5 6">JCM 31056</strain>
    </source>
</reference>
<accession>A0ABQ1DWE1</accession>
<dbReference type="Pfam" id="PF00574">
    <property type="entry name" value="CLP_protease"/>
    <property type="match status" value="1"/>
</dbReference>
<dbReference type="Proteomes" id="UP000620147">
    <property type="component" value="Unassembled WGS sequence"/>
</dbReference>
<dbReference type="RefSeq" id="WP_188886440.1">
    <property type="nucleotide sequence ID" value="NZ_BLYJ01000002.1"/>
</dbReference>
<protein>
    <recommendedName>
        <fullName evidence="7">Clp protease ClpP</fullName>
    </recommendedName>
</protein>
<organism evidence="5 6">
    <name type="scientific">Butyricicoccus faecihominis</name>
    <dbReference type="NCBI Taxonomy" id="1712515"/>
    <lineage>
        <taxon>Bacteria</taxon>
        <taxon>Bacillati</taxon>
        <taxon>Bacillota</taxon>
        <taxon>Clostridia</taxon>
        <taxon>Eubacteriales</taxon>
        <taxon>Butyricicoccaceae</taxon>
        <taxon>Butyricicoccus</taxon>
    </lineage>
</organism>
<feature type="region of interest" description="Disordered" evidence="4">
    <location>
        <begin position="1"/>
        <end position="22"/>
    </location>
</feature>
<evidence type="ECO:0000256" key="4">
    <source>
        <dbReference type="SAM" id="MobiDB-lite"/>
    </source>
</evidence>
<dbReference type="PANTHER" id="PTHR10381:SF70">
    <property type="entry name" value="ATP-DEPENDENT CLP PROTEASE PROTEOLYTIC SUBUNIT"/>
    <property type="match status" value="1"/>
</dbReference>
<dbReference type="EMBL" id="BLYJ01000002">
    <property type="protein sequence ID" value="GFO87047.1"/>
    <property type="molecule type" value="Genomic_DNA"/>
</dbReference>
<keyword evidence="6" id="KW-1185">Reference proteome</keyword>
<dbReference type="CDD" id="cd07016">
    <property type="entry name" value="S14_ClpP_1"/>
    <property type="match status" value="1"/>
</dbReference>
<keyword evidence="2" id="KW-0378">Hydrolase</keyword>
<gene>
    <name evidence="5" type="ORF">BUFA31_02110</name>
</gene>
<feature type="region of interest" description="Disordered" evidence="4">
    <location>
        <begin position="335"/>
        <end position="379"/>
    </location>
</feature>
<dbReference type="InterPro" id="IPR023562">
    <property type="entry name" value="ClpP/TepA"/>
</dbReference>
<evidence type="ECO:0000256" key="2">
    <source>
        <dbReference type="ARBA" id="ARBA00022801"/>
    </source>
</evidence>
<dbReference type="SUPFAM" id="SSF52096">
    <property type="entry name" value="ClpP/crotonase"/>
    <property type="match status" value="1"/>
</dbReference>
<dbReference type="PANTHER" id="PTHR10381">
    <property type="entry name" value="ATP-DEPENDENT CLP PROTEASE PROTEOLYTIC SUBUNIT"/>
    <property type="match status" value="1"/>
</dbReference>
<comment type="caution">
    <text evidence="5">The sequence shown here is derived from an EMBL/GenBank/DDBJ whole genome shotgun (WGS) entry which is preliminary data.</text>
</comment>
<evidence type="ECO:0000313" key="5">
    <source>
        <dbReference type="EMBL" id="GFO87047.1"/>
    </source>
</evidence>